<reference evidence="2 3" key="1">
    <citation type="submission" date="2017-06" db="EMBL/GenBank/DDBJ databases">
        <authorList>
            <person name="Kim H.J."/>
            <person name="Triplett B.A."/>
        </authorList>
    </citation>
    <scope>NUCLEOTIDE SEQUENCE [LARGE SCALE GENOMIC DNA]</scope>
    <source>
        <strain evidence="2">FRACA_ARgP5</strain>
    </source>
</reference>
<dbReference type="RefSeq" id="WP_101835197.1">
    <property type="nucleotide sequence ID" value="NZ_FZMO01000534.1"/>
</dbReference>
<gene>
    <name evidence="2" type="ORF">FRACA_680016</name>
</gene>
<evidence type="ECO:0000313" key="3">
    <source>
        <dbReference type="Proteomes" id="UP000234331"/>
    </source>
</evidence>
<dbReference type="Proteomes" id="UP000234331">
    <property type="component" value="Unassembled WGS sequence"/>
</dbReference>
<dbReference type="PANTHER" id="PTHR43677">
    <property type="entry name" value="SHORT-CHAIN DEHYDROGENASE/REDUCTASE"/>
    <property type="match status" value="1"/>
</dbReference>
<organism evidence="2 3">
    <name type="scientific">Frankia canadensis</name>
    <dbReference type="NCBI Taxonomy" id="1836972"/>
    <lineage>
        <taxon>Bacteria</taxon>
        <taxon>Bacillati</taxon>
        <taxon>Actinomycetota</taxon>
        <taxon>Actinomycetes</taxon>
        <taxon>Frankiales</taxon>
        <taxon>Frankiaceae</taxon>
        <taxon>Frankia</taxon>
    </lineage>
</organism>
<proteinExistence type="predicted"/>
<dbReference type="SUPFAM" id="SSF51735">
    <property type="entry name" value="NAD(P)-binding Rossmann-fold domains"/>
    <property type="match status" value="1"/>
</dbReference>
<dbReference type="GO" id="GO:0016491">
    <property type="term" value="F:oxidoreductase activity"/>
    <property type="evidence" value="ECO:0007669"/>
    <property type="project" value="InterPro"/>
</dbReference>
<dbReference type="Pfam" id="PF00107">
    <property type="entry name" value="ADH_zinc_N"/>
    <property type="match status" value="1"/>
</dbReference>
<dbReference type="InterPro" id="IPR036291">
    <property type="entry name" value="NAD(P)-bd_dom_sf"/>
</dbReference>
<accession>A0A2I2L085</accession>
<feature type="domain" description="Enoyl reductase (ER)" evidence="1">
    <location>
        <begin position="8"/>
        <end position="304"/>
    </location>
</feature>
<sequence>MRTILFSGRGPVEVVQRTAPTPGPGQLLVRTEAIGVGVGLVRQLTAAGERREPVRPGSELVGTVVATGSEVTRFKIGDRVGGVVFEDAYADLALADPRLVGPVPADVDAAVALALVRGGLIASSVLEAGRLTEGESVLVTAAASGTGHLAVQLAKVLGAARVVAAVGSLDKACFVRECGADDVVTYSSVSWGEPVDLILDGVGGHLVQRGVDSLAAFGRLVAFSAGGGTIDAGSLLGGLKSVIGFAIGTVNRTRPELVERRRAELWDLLAAGQLRPRHVNVPFEKITNAIELVANRANQGRVVLRTEPLPTG</sequence>
<keyword evidence="3" id="KW-1185">Reference proteome</keyword>
<evidence type="ECO:0000259" key="1">
    <source>
        <dbReference type="SMART" id="SM00829"/>
    </source>
</evidence>
<dbReference type="InterPro" id="IPR013149">
    <property type="entry name" value="ADH-like_C"/>
</dbReference>
<dbReference type="PANTHER" id="PTHR43677:SF3">
    <property type="entry name" value="PROSTAGLANDIN REDUCTASE 3"/>
    <property type="match status" value="1"/>
</dbReference>
<dbReference type="Pfam" id="PF08240">
    <property type="entry name" value="ADH_N"/>
    <property type="match status" value="1"/>
</dbReference>
<dbReference type="InterPro" id="IPR013154">
    <property type="entry name" value="ADH-like_N"/>
</dbReference>
<dbReference type="InterPro" id="IPR011032">
    <property type="entry name" value="GroES-like_sf"/>
</dbReference>
<dbReference type="SMART" id="SM00829">
    <property type="entry name" value="PKS_ER"/>
    <property type="match status" value="1"/>
</dbReference>
<evidence type="ECO:0000313" key="2">
    <source>
        <dbReference type="EMBL" id="SNQ51342.1"/>
    </source>
</evidence>
<protein>
    <recommendedName>
        <fullName evidence="1">Enoyl reductase (ER) domain-containing protein</fullName>
    </recommendedName>
</protein>
<dbReference type="SUPFAM" id="SSF50129">
    <property type="entry name" value="GroES-like"/>
    <property type="match status" value="1"/>
</dbReference>
<dbReference type="InterPro" id="IPR020843">
    <property type="entry name" value="ER"/>
</dbReference>
<dbReference type="EMBL" id="FZMO01000534">
    <property type="protein sequence ID" value="SNQ51342.1"/>
    <property type="molecule type" value="Genomic_DNA"/>
</dbReference>
<name>A0A2I2L085_9ACTN</name>
<dbReference type="Gene3D" id="3.40.50.720">
    <property type="entry name" value="NAD(P)-binding Rossmann-like Domain"/>
    <property type="match status" value="1"/>
</dbReference>
<dbReference type="AlphaFoldDB" id="A0A2I2L085"/>
<dbReference type="Gene3D" id="3.90.180.10">
    <property type="entry name" value="Medium-chain alcohol dehydrogenases, catalytic domain"/>
    <property type="match status" value="1"/>
</dbReference>
<dbReference type="OrthoDB" id="4071145at2"/>
<dbReference type="InterPro" id="IPR051397">
    <property type="entry name" value="Zn-ADH-like_protein"/>
</dbReference>